<dbReference type="Proteomes" id="UP000176236">
    <property type="component" value="Plasmid pIBB477c"/>
</dbReference>
<accession>A0A1E7G0B4</accession>
<reference evidence="1 2" key="1">
    <citation type="journal article" date="2016" name="Appl. Microbiol. Biotechnol.">
        <title>Adhesion of the genome-sequenced Lactococcus lactis subsp. cremoris IBB477 strain is mediated by specific molecular determinants.</title>
        <authorList>
            <person name="Radziwill-Bienkowska J.M."/>
            <person name="Le D.T."/>
            <person name="Szczesny P."/>
            <person name="Duviau M.P."/>
            <person name="Aleksandrzak-Piekarczyk T."/>
            <person name="Loubiere P."/>
            <person name="Mercier-Bonin M."/>
            <person name="Bardowski J.K."/>
            <person name="Kowalczyk M."/>
        </authorList>
    </citation>
    <scope>NUCLEOTIDE SEQUENCE [LARGE SCALE GENOMIC DNA]</scope>
    <source>
        <strain evidence="1 2">IBB477</strain>
        <plasmid evidence="2">Plasmid pibb477c</plasmid>
    </source>
</reference>
<protein>
    <submittedName>
        <fullName evidence="1">Uncharacterized protein</fullName>
    </submittedName>
</protein>
<sequence length="161" mass="18211">MAEEDETVRVILGAGKSSIKHAYSLLKKHYDSKGKVPNFTDSELLNESLSNSNVAIKALHREYKKNGVDFLSRELPDGKTELLFHAKDRNMILATTEKVMRDMQANPQKYLKKEKAIQPEKGKKELSLKDEIKIAKQEQQEMLKNVADKAVNKTLGKGKSI</sequence>
<organism evidence="1 2">
    <name type="scientific">Lactococcus cremoris subsp. cremoris IBB477</name>
    <dbReference type="NCBI Taxonomy" id="1449093"/>
    <lineage>
        <taxon>Bacteria</taxon>
        <taxon>Bacillati</taxon>
        <taxon>Bacillota</taxon>
        <taxon>Bacilli</taxon>
        <taxon>Lactobacillales</taxon>
        <taxon>Streptococcaceae</taxon>
        <taxon>Lactococcus</taxon>
        <taxon>Lactococcus cremoris subsp. cremoris</taxon>
    </lineage>
</organism>
<gene>
    <name evidence="1" type="ORF">AJ89_14645</name>
</gene>
<dbReference type="AlphaFoldDB" id="A0A1E7G0B4"/>
<keyword evidence="1" id="KW-0614">Plasmid</keyword>
<evidence type="ECO:0000313" key="2">
    <source>
        <dbReference type="Proteomes" id="UP000176236"/>
    </source>
</evidence>
<dbReference type="RefSeq" id="WP_075070787.1">
    <property type="nucleotide sequence ID" value="NZ_CM007356.1"/>
</dbReference>
<evidence type="ECO:0000313" key="1">
    <source>
        <dbReference type="EMBL" id="OEU38395.1"/>
    </source>
</evidence>
<dbReference type="EMBL" id="JMMZ01000041">
    <property type="protein sequence ID" value="OEU38395.1"/>
    <property type="molecule type" value="Genomic_DNA"/>
</dbReference>
<name>A0A1E7G0B4_LACLC</name>
<geneLocation type="plasmid" evidence="2">
    <name>pibb477c</name>
</geneLocation>
<comment type="caution">
    <text evidence="1">The sequence shown here is derived from an EMBL/GenBank/DDBJ whole genome shotgun (WGS) entry which is preliminary data.</text>
</comment>
<proteinExistence type="predicted"/>